<feature type="non-terminal residue" evidence="1">
    <location>
        <position position="1"/>
    </location>
</feature>
<reference evidence="1 2" key="1">
    <citation type="submission" date="2014-04" db="EMBL/GenBank/DDBJ databases">
        <title>Evolutionary Origins and Diversification of the Mycorrhizal Mutualists.</title>
        <authorList>
            <consortium name="DOE Joint Genome Institute"/>
            <consortium name="Mycorrhizal Genomics Consortium"/>
            <person name="Kohler A."/>
            <person name="Kuo A."/>
            <person name="Nagy L.G."/>
            <person name="Floudas D."/>
            <person name="Copeland A."/>
            <person name="Barry K.W."/>
            <person name="Cichocki N."/>
            <person name="Veneault-Fourrey C."/>
            <person name="LaButti K."/>
            <person name="Lindquist E.A."/>
            <person name="Lipzen A."/>
            <person name="Lundell T."/>
            <person name="Morin E."/>
            <person name="Murat C."/>
            <person name="Riley R."/>
            <person name="Ohm R."/>
            <person name="Sun H."/>
            <person name="Tunlid A."/>
            <person name="Henrissat B."/>
            <person name="Grigoriev I.V."/>
            <person name="Hibbett D.S."/>
            <person name="Martin F."/>
        </authorList>
    </citation>
    <scope>NUCLEOTIDE SEQUENCE [LARGE SCALE GENOMIC DNA]</scope>
    <source>
        <strain evidence="1 2">FD-317 M1</strain>
    </source>
</reference>
<organism evidence="1 2">
    <name type="scientific">Collybiopsis luxurians FD-317 M1</name>
    <dbReference type="NCBI Taxonomy" id="944289"/>
    <lineage>
        <taxon>Eukaryota</taxon>
        <taxon>Fungi</taxon>
        <taxon>Dikarya</taxon>
        <taxon>Basidiomycota</taxon>
        <taxon>Agaricomycotina</taxon>
        <taxon>Agaricomycetes</taxon>
        <taxon>Agaricomycetidae</taxon>
        <taxon>Agaricales</taxon>
        <taxon>Marasmiineae</taxon>
        <taxon>Omphalotaceae</taxon>
        <taxon>Collybiopsis</taxon>
        <taxon>Collybiopsis luxurians</taxon>
    </lineage>
</organism>
<proteinExistence type="predicted"/>
<protein>
    <submittedName>
        <fullName evidence="1">Unplaced genomic scaffold GYMLUscaffold_45, whole genome shotgun sequence</fullName>
    </submittedName>
</protein>
<accession>A0A0D0CG61</accession>
<dbReference type="EMBL" id="KN834793">
    <property type="protein sequence ID" value="KIK57127.1"/>
    <property type="molecule type" value="Genomic_DNA"/>
</dbReference>
<dbReference type="OrthoDB" id="3200967at2759"/>
<keyword evidence="2" id="KW-1185">Reference proteome</keyword>
<sequence length="143" mass="15864">VLDFVRQLFLHIAPNYAAWCSAVTNFLGAQGYHLPGNDPLRQRFSNALQWFITMQDVVNAKIQTVLHEAPLRVVLEACSELHCHIQFLHTDDEASASSNLPHSSDSDSAESIESQVETLGTPFQCPSEYLHSHCPLCFGPANT</sequence>
<name>A0A0D0CG61_9AGAR</name>
<dbReference type="HOGENOM" id="CLU_004552_5_0_1"/>
<evidence type="ECO:0000313" key="1">
    <source>
        <dbReference type="EMBL" id="KIK57127.1"/>
    </source>
</evidence>
<gene>
    <name evidence="1" type="ORF">GYMLUDRAFT_173317</name>
</gene>
<evidence type="ECO:0000313" key="2">
    <source>
        <dbReference type="Proteomes" id="UP000053593"/>
    </source>
</evidence>
<dbReference type="AlphaFoldDB" id="A0A0D0CG61"/>
<dbReference type="Proteomes" id="UP000053593">
    <property type="component" value="Unassembled WGS sequence"/>
</dbReference>